<evidence type="ECO:0000313" key="1">
    <source>
        <dbReference type="Proteomes" id="UP000887576"/>
    </source>
</evidence>
<reference evidence="2" key="1">
    <citation type="submission" date="2022-11" db="UniProtKB">
        <authorList>
            <consortium name="WormBaseParasite"/>
        </authorList>
    </citation>
    <scope>IDENTIFICATION</scope>
</reference>
<evidence type="ECO:0000313" key="2">
    <source>
        <dbReference type="WBParaSite" id="JU765_v2.g3926.t1"/>
    </source>
</evidence>
<organism evidence="1 2">
    <name type="scientific">Panagrolaimus sp. JU765</name>
    <dbReference type="NCBI Taxonomy" id="591449"/>
    <lineage>
        <taxon>Eukaryota</taxon>
        <taxon>Metazoa</taxon>
        <taxon>Ecdysozoa</taxon>
        <taxon>Nematoda</taxon>
        <taxon>Chromadorea</taxon>
        <taxon>Rhabditida</taxon>
        <taxon>Tylenchina</taxon>
        <taxon>Panagrolaimomorpha</taxon>
        <taxon>Panagrolaimoidea</taxon>
        <taxon>Panagrolaimidae</taxon>
        <taxon>Panagrolaimus</taxon>
    </lineage>
</organism>
<accession>A0AC34R6I4</accession>
<proteinExistence type="predicted"/>
<name>A0AC34R6I4_9BILA</name>
<sequence>MLGSFPPRGTMIFGQIRWLSSSGKTKIDRVLIANRGEIAMRVMKTARKLGIETVAVFSDADANSLHTKTADKAYRIGEASPLKSYLKMETILDVAIKSGAQVGLFLALKNV</sequence>
<dbReference type="Proteomes" id="UP000887576">
    <property type="component" value="Unplaced"/>
</dbReference>
<protein>
    <submittedName>
        <fullName evidence="2">Biotin carboxylation domain-containing protein</fullName>
    </submittedName>
</protein>
<dbReference type="WBParaSite" id="JU765_v2.g3926.t1">
    <property type="protein sequence ID" value="JU765_v2.g3926.t1"/>
    <property type="gene ID" value="JU765_v2.g3926"/>
</dbReference>